<dbReference type="GO" id="GO:0009451">
    <property type="term" value="P:RNA modification"/>
    <property type="evidence" value="ECO:0007669"/>
    <property type="project" value="InterPro"/>
</dbReference>
<evidence type="ECO:0000313" key="3">
    <source>
        <dbReference type="EMBL" id="KAH7437588.1"/>
    </source>
</evidence>
<dbReference type="FunFam" id="1.25.40.10:FF:000073">
    <property type="entry name" value="Pentatricopeptide repeat-containing protein chloroplastic"/>
    <property type="match status" value="2"/>
</dbReference>
<dbReference type="OMA" id="HECEQES"/>
<name>A0A8T2US59_CERRI</name>
<dbReference type="FunFam" id="1.25.40.10:FF:000158">
    <property type="entry name" value="pentatricopeptide repeat-containing protein At2g33680"/>
    <property type="match status" value="1"/>
</dbReference>
<evidence type="ECO:0000256" key="1">
    <source>
        <dbReference type="ARBA" id="ARBA00022737"/>
    </source>
</evidence>
<keyword evidence="4" id="KW-1185">Reference proteome</keyword>
<comment type="caution">
    <text evidence="3">The sequence shown here is derived from an EMBL/GenBank/DDBJ whole genome shotgun (WGS) entry which is preliminary data.</text>
</comment>
<feature type="repeat" description="PPR" evidence="2">
    <location>
        <begin position="198"/>
        <end position="232"/>
    </location>
</feature>
<dbReference type="AlphaFoldDB" id="A0A8T2US59"/>
<protein>
    <recommendedName>
        <fullName evidence="5">Pentatricopeptide repeat-containing protein</fullName>
    </recommendedName>
</protein>
<dbReference type="Proteomes" id="UP000825935">
    <property type="component" value="Chromosome 5"/>
</dbReference>
<dbReference type="OrthoDB" id="1934782at2759"/>
<dbReference type="NCBIfam" id="TIGR00756">
    <property type="entry name" value="PPR"/>
    <property type="match status" value="3"/>
</dbReference>
<organism evidence="3 4">
    <name type="scientific">Ceratopteris richardii</name>
    <name type="common">Triangle waterfern</name>
    <dbReference type="NCBI Taxonomy" id="49495"/>
    <lineage>
        <taxon>Eukaryota</taxon>
        <taxon>Viridiplantae</taxon>
        <taxon>Streptophyta</taxon>
        <taxon>Embryophyta</taxon>
        <taxon>Tracheophyta</taxon>
        <taxon>Polypodiopsida</taxon>
        <taxon>Polypodiidae</taxon>
        <taxon>Polypodiales</taxon>
        <taxon>Pteridineae</taxon>
        <taxon>Pteridaceae</taxon>
        <taxon>Parkerioideae</taxon>
        <taxon>Ceratopteris</taxon>
    </lineage>
</organism>
<feature type="repeat" description="PPR" evidence="2">
    <location>
        <begin position="803"/>
        <end position="837"/>
    </location>
</feature>
<feature type="repeat" description="PPR" evidence="2">
    <location>
        <begin position="602"/>
        <end position="636"/>
    </location>
</feature>
<feature type="repeat" description="PPR" evidence="2">
    <location>
        <begin position="299"/>
        <end position="333"/>
    </location>
</feature>
<feature type="repeat" description="PPR" evidence="2">
    <location>
        <begin position="97"/>
        <end position="131"/>
    </location>
</feature>
<dbReference type="InterPro" id="IPR002885">
    <property type="entry name" value="PPR_rpt"/>
</dbReference>
<sequence length="969" mass="108347">MEERVLLEAINILDRQGSIILHNKIQESNTSYYRIQDLIQRCSKAKSLIASRKLHNILLKNKLGSITILGNHLIRMYTSCDSLKDADMVFSHIAKPDTFTWNAIIAAHTKLGQLTRALDLYQTMLHGNVKPNIVTFLCIIKACAGNKALQRGRLIHDHVIRWGFEGVLAINNTLLSLYVKSGSVDEAERHFSQINNRDDVTWGVIATGYAQQELNVRTLQLFEKMNQMDLQPSKVVYLSFLKACSAMNSLVHGRQIHDDIVRNGLNSDMQVGSLLIEMYSKCGMLQEAKNVFGRLSKHDVVVWCSLISGYIERDCNLQVLVMFHEMLRAAVRPDRITYIYVLKACGTMDGCQYGWLIHDLLVKDALESDSTILNSLIDMYGKLGNFKDALSSFSMLSYPDQISWGAIITGYVHHGYDELAVQTFADMQKRMIPDKVLFLLILKACKKLGAIRSGFLIHQELVESGMESDSEVARTLIYMYGGCRAIVEATHVFNCSSSKNVELWDALIGACSNHDEHNYIALFLFEKFLQQGFKPNKGIVLCVLGVCGALRTAWEGKCLHDDLIRGESELDQLMENCLIDMYSKCGLLKDARCVFDRLARPSEVSWGAMVAGYVGHGENLAAFELFERMEQMNIKENAVVLSCILKACGDLGASKQGKIVHNIVIKTTLATNDVWNSLVDMYAKCGRMAEAQKVFDGMSNKDLNSWGMLMAGYVQHGDSLKALDLYQKMHMLDIKPNRAVLIYMLQACSITGALVEGRLIFMQLIEDGFELDAVLGNTLLNMYTKCGSIQEACYVFAKLPSRDTASWSVLMGGFAQSNECGLAEKCVELMEQDGLKPGAAIFTSILAVCSHGGFLDKGLKHFSLMNVDHGFLPGEKHLSCINDLLGRAGHFKEAVDLFQSMPVHPDAILWTSLFDKCKQYENQRLGSQCFKELLNLDPDQASWYVLMLKIYANAVDSSAEAKGEETVKI</sequence>
<dbReference type="Pfam" id="PF13041">
    <property type="entry name" value="PPR_2"/>
    <property type="match status" value="1"/>
</dbReference>
<feature type="repeat" description="PPR" evidence="2">
    <location>
        <begin position="671"/>
        <end position="705"/>
    </location>
</feature>
<dbReference type="EMBL" id="CM035410">
    <property type="protein sequence ID" value="KAH7437588.1"/>
    <property type="molecule type" value="Genomic_DNA"/>
</dbReference>
<dbReference type="InterPro" id="IPR011990">
    <property type="entry name" value="TPR-like_helical_dom_sf"/>
</dbReference>
<dbReference type="GO" id="GO:0048731">
    <property type="term" value="P:system development"/>
    <property type="evidence" value="ECO:0007669"/>
    <property type="project" value="UniProtKB-ARBA"/>
</dbReference>
<keyword evidence="1" id="KW-0677">Repeat</keyword>
<dbReference type="SUPFAM" id="SSF48452">
    <property type="entry name" value="TPR-like"/>
    <property type="match status" value="1"/>
</dbReference>
<evidence type="ECO:0000256" key="2">
    <source>
        <dbReference type="PROSITE-ProRule" id="PRU00708"/>
    </source>
</evidence>
<feature type="repeat" description="PPR" evidence="2">
    <location>
        <begin position="500"/>
        <end position="535"/>
    </location>
</feature>
<dbReference type="Pfam" id="PF01535">
    <property type="entry name" value="PPR"/>
    <property type="match status" value="12"/>
</dbReference>
<gene>
    <name evidence="3" type="ORF">KP509_05G079500</name>
</gene>
<proteinExistence type="predicted"/>
<dbReference type="GO" id="GO:0003723">
    <property type="term" value="F:RNA binding"/>
    <property type="evidence" value="ECO:0007669"/>
    <property type="project" value="InterPro"/>
</dbReference>
<evidence type="ECO:0008006" key="5">
    <source>
        <dbReference type="Google" id="ProtNLM"/>
    </source>
</evidence>
<dbReference type="InterPro" id="IPR046960">
    <property type="entry name" value="PPR_At4g14850-like_plant"/>
</dbReference>
<dbReference type="Gene3D" id="1.25.40.10">
    <property type="entry name" value="Tetratricopeptide repeat domain"/>
    <property type="match status" value="8"/>
</dbReference>
<dbReference type="PANTHER" id="PTHR47926">
    <property type="entry name" value="PENTATRICOPEPTIDE REPEAT-CONTAINING PROTEIN"/>
    <property type="match status" value="1"/>
</dbReference>
<dbReference type="PROSITE" id="PS51375">
    <property type="entry name" value="PPR"/>
    <property type="match status" value="7"/>
</dbReference>
<evidence type="ECO:0000313" key="4">
    <source>
        <dbReference type="Proteomes" id="UP000825935"/>
    </source>
</evidence>
<reference evidence="3" key="1">
    <citation type="submission" date="2021-08" db="EMBL/GenBank/DDBJ databases">
        <title>WGS assembly of Ceratopteris richardii.</title>
        <authorList>
            <person name="Marchant D.B."/>
            <person name="Chen G."/>
            <person name="Jenkins J."/>
            <person name="Shu S."/>
            <person name="Leebens-Mack J."/>
            <person name="Grimwood J."/>
            <person name="Schmutz J."/>
            <person name="Soltis P."/>
            <person name="Soltis D."/>
            <person name="Chen Z.-H."/>
        </authorList>
    </citation>
    <scope>NUCLEOTIDE SEQUENCE</scope>
    <source>
        <strain evidence="3">Whitten #5841</strain>
        <tissue evidence="3">Leaf</tissue>
    </source>
</reference>
<accession>A0A8T2US59</accession>